<dbReference type="GO" id="GO:0016567">
    <property type="term" value="P:protein ubiquitination"/>
    <property type="evidence" value="ECO:0007669"/>
    <property type="project" value="InterPro"/>
</dbReference>
<comment type="caution">
    <text evidence="6">The sequence shown here is derived from an EMBL/GenBank/DDBJ whole genome shotgun (WGS) entry which is preliminary data.</text>
</comment>
<evidence type="ECO:0000313" key="7">
    <source>
        <dbReference type="Proteomes" id="UP001461498"/>
    </source>
</evidence>
<proteinExistence type="predicted"/>
<evidence type="ECO:0000256" key="3">
    <source>
        <dbReference type="PROSITE-ProRule" id="PRU00175"/>
    </source>
</evidence>
<dbReference type="SMART" id="SM00184">
    <property type="entry name" value="RING"/>
    <property type="match status" value="1"/>
</dbReference>
<evidence type="ECO:0000256" key="2">
    <source>
        <dbReference type="ARBA" id="ARBA00022833"/>
    </source>
</evidence>
<sequence length="615" mass="70821">MRSAWVAIALLLTYLILVFLAFRFFDIILWYQNGVSSTEIVNPLFLSVRQLKQFLEVRGVSYTGYVEKQELIHLVEASADVLRDEVEELGERNVKEKERLSSTPVASHFTGAAHFYEQVEDTKDSVWLLQVVPSSMSEPLLDDYTWTVVRNMVAPFAIRTGIFNCRLDHRLCSTKGWTQPLLLLAMPRGTKPKDKVIMRVCHLTKPNAILEWLSEQLSVRVKKISNYEDLEREWLQSANNKTSTRLEASNNNLGVKVLLLTHLLHPPLFLAALSIKFTGRITFGIFTVKKEDANKIGKVPKYLIITPDKTIVYGRRKLEHFNFKSMNAFLRAIQPELNDFFVCSLVLINMLAVFYFLQVCRSDCWWRLVATSLCTVILFNLLLFTLWLVLIAALRWPLTASIYNYCIYTVRVISLSETGSLIRSDWIRLLKSYWIFICSVFAFGIFARHNVPANRNESGSSWWEIDCLFSSRPQAQLLSTIAGLDAETGVLIERLANPALWLEPSLSHQYATLLPVHRYRPAQRKLIKKDSPEALQTVMDTDDDNVVSLLSRKDLMFDSKDVSECAICLERYKCGVLLCTLPCSHNYHQTCILTWLYRDNHHCPICRWPAYKNKI</sequence>
<protein>
    <recommendedName>
        <fullName evidence="5">RING-type domain-containing protein</fullName>
    </recommendedName>
</protein>
<dbReference type="InterPro" id="IPR013083">
    <property type="entry name" value="Znf_RING/FYVE/PHD"/>
</dbReference>
<evidence type="ECO:0000256" key="4">
    <source>
        <dbReference type="SAM" id="Phobius"/>
    </source>
</evidence>
<feature type="domain" description="RING-type" evidence="5">
    <location>
        <begin position="565"/>
        <end position="607"/>
    </location>
</feature>
<dbReference type="AlphaFoldDB" id="A0AAW1DER5"/>
<dbReference type="Gene3D" id="3.30.40.10">
    <property type="entry name" value="Zinc/RING finger domain, C3HC4 (zinc finger)"/>
    <property type="match status" value="1"/>
</dbReference>
<dbReference type="InterPro" id="IPR001841">
    <property type="entry name" value="Znf_RING"/>
</dbReference>
<keyword evidence="7" id="KW-1185">Reference proteome</keyword>
<dbReference type="InterPro" id="IPR042494">
    <property type="entry name" value="RNF103"/>
</dbReference>
<dbReference type="GO" id="GO:0004842">
    <property type="term" value="F:ubiquitin-protein transferase activity"/>
    <property type="evidence" value="ECO:0007669"/>
    <property type="project" value="InterPro"/>
</dbReference>
<evidence type="ECO:0000313" key="6">
    <source>
        <dbReference type="EMBL" id="KAK9509479.1"/>
    </source>
</evidence>
<organism evidence="6 7">
    <name type="scientific">Rhynocoris fuscipes</name>
    <dbReference type="NCBI Taxonomy" id="488301"/>
    <lineage>
        <taxon>Eukaryota</taxon>
        <taxon>Metazoa</taxon>
        <taxon>Ecdysozoa</taxon>
        <taxon>Arthropoda</taxon>
        <taxon>Hexapoda</taxon>
        <taxon>Insecta</taxon>
        <taxon>Pterygota</taxon>
        <taxon>Neoptera</taxon>
        <taxon>Paraneoptera</taxon>
        <taxon>Hemiptera</taxon>
        <taxon>Heteroptera</taxon>
        <taxon>Panheteroptera</taxon>
        <taxon>Cimicomorpha</taxon>
        <taxon>Reduviidae</taxon>
        <taxon>Harpactorinae</taxon>
        <taxon>Harpactorini</taxon>
        <taxon>Rhynocoris</taxon>
    </lineage>
</organism>
<keyword evidence="1 3" id="KW-0479">Metal-binding</keyword>
<accession>A0AAW1DER5</accession>
<keyword evidence="4" id="KW-1133">Transmembrane helix</keyword>
<dbReference type="PROSITE" id="PS50089">
    <property type="entry name" value="ZF_RING_2"/>
    <property type="match status" value="1"/>
</dbReference>
<keyword evidence="1 3" id="KW-0863">Zinc-finger</keyword>
<dbReference type="CDD" id="cd16473">
    <property type="entry name" value="RING-H2_RNF103"/>
    <property type="match status" value="1"/>
</dbReference>
<dbReference type="PANTHER" id="PTHR15302:SF0">
    <property type="entry name" value="E3 UBIQUITIN-PROTEIN LIGASE RNF103"/>
    <property type="match status" value="1"/>
</dbReference>
<evidence type="ECO:0000259" key="5">
    <source>
        <dbReference type="PROSITE" id="PS50089"/>
    </source>
</evidence>
<reference evidence="6 7" key="1">
    <citation type="submission" date="2022-12" db="EMBL/GenBank/DDBJ databases">
        <title>Chromosome-level genome assembly of true bugs.</title>
        <authorList>
            <person name="Ma L."/>
            <person name="Li H."/>
        </authorList>
    </citation>
    <scope>NUCLEOTIDE SEQUENCE [LARGE SCALE GENOMIC DNA]</scope>
    <source>
        <strain evidence="6">Lab_2022b</strain>
    </source>
</reference>
<keyword evidence="4" id="KW-0812">Transmembrane</keyword>
<keyword evidence="2" id="KW-0862">Zinc</keyword>
<feature type="transmembrane region" description="Helical" evidence="4">
    <location>
        <begin position="369"/>
        <end position="396"/>
    </location>
</feature>
<dbReference type="GO" id="GO:0008270">
    <property type="term" value="F:zinc ion binding"/>
    <property type="evidence" value="ECO:0007669"/>
    <property type="project" value="UniProtKB-KW"/>
</dbReference>
<gene>
    <name evidence="6" type="ORF">O3M35_006789</name>
</gene>
<dbReference type="Proteomes" id="UP001461498">
    <property type="component" value="Unassembled WGS sequence"/>
</dbReference>
<name>A0AAW1DER5_9HEMI</name>
<dbReference type="EMBL" id="JAPXFL010000003">
    <property type="protein sequence ID" value="KAK9509479.1"/>
    <property type="molecule type" value="Genomic_DNA"/>
</dbReference>
<feature type="transmembrane region" description="Helical" evidence="4">
    <location>
        <begin position="433"/>
        <end position="451"/>
    </location>
</feature>
<dbReference type="GO" id="GO:0036503">
    <property type="term" value="P:ERAD pathway"/>
    <property type="evidence" value="ECO:0007669"/>
    <property type="project" value="TreeGrafter"/>
</dbReference>
<dbReference type="SUPFAM" id="SSF57850">
    <property type="entry name" value="RING/U-box"/>
    <property type="match status" value="1"/>
</dbReference>
<feature type="transmembrane region" description="Helical" evidence="4">
    <location>
        <begin position="337"/>
        <end position="357"/>
    </location>
</feature>
<evidence type="ECO:0000256" key="1">
    <source>
        <dbReference type="ARBA" id="ARBA00022771"/>
    </source>
</evidence>
<dbReference type="Pfam" id="PF13639">
    <property type="entry name" value="zf-RING_2"/>
    <property type="match status" value="1"/>
</dbReference>
<dbReference type="GO" id="GO:0005783">
    <property type="term" value="C:endoplasmic reticulum"/>
    <property type="evidence" value="ECO:0007669"/>
    <property type="project" value="TreeGrafter"/>
</dbReference>
<dbReference type="PANTHER" id="PTHR15302">
    <property type="entry name" value="E3 UBIQUITIN-PROTEIN LIGASE RNF103"/>
    <property type="match status" value="1"/>
</dbReference>
<keyword evidence="4" id="KW-0472">Membrane</keyword>